<keyword evidence="1" id="KW-0689">Ribosomal protein</keyword>
<sequence>MNNIPKSNLLVYFPLKSEISVAKHLTNIYNSSTDMLNVFNARLKKKTQKVKLEDNYNYIGKPRHYPPANKEWFNSIYVYNNNTVKLLPTLDKVTLKLVKSYFNFYSRKLEKKIKSRRLRIRGRRLSTNRILISRAELKHTNDKVVVTIYVYNRQKEYYFNKIIRMATLMFKLPFVDRSALYEEIYNRKRKLQNLKVDNTMDNLISLKCNIKSQFSDLLERSLLNTDPKDSIYKLKDSKLWCHDASDYLINPQARPQNLVYCNYPLFLVNTILRSIRNKSVSGIRLEVAGRLTRRNTAARSLFKLRYKGNIKNMDSSYKGLSAVLLRGYAKSNLQYTKLKSRIRIGSFGLKGWVSSS</sequence>
<proteinExistence type="predicted"/>
<keyword evidence="1" id="KW-0496">Mitochondrion</keyword>
<organism evidence="1">
    <name type="scientific">Hypogymnia vittata</name>
    <dbReference type="NCBI Taxonomy" id="315943"/>
    <lineage>
        <taxon>Eukaryota</taxon>
        <taxon>Fungi</taxon>
        <taxon>Dikarya</taxon>
        <taxon>Ascomycota</taxon>
        <taxon>Pezizomycotina</taxon>
        <taxon>Lecanoromycetes</taxon>
        <taxon>OSLEUM clade</taxon>
        <taxon>Lecanoromycetidae</taxon>
        <taxon>Lecanorales</taxon>
        <taxon>Lecanorineae</taxon>
        <taxon>Parmeliaceae</taxon>
        <taxon>Hypogymnia</taxon>
    </lineage>
</organism>
<dbReference type="RefSeq" id="YP_009420965.1">
    <property type="nucleotide sequence ID" value="NC_035730.1"/>
</dbReference>
<dbReference type="GeneID" id="33911086"/>
<dbReference type="EMBL" id="KY362374">
    <property type="protein sequence ID" value="ASR12311.1"/>
    <property type="molecule type" value="Genomic_DNA"/>
</dbReference>
<evidence type="ECO:0000313" key="1">
    <source>
        <dbReference type="EMBL" id="ASR12311.1"/>
    </source>
</evidence>
<dbReference type="GO" id="GO:0005840">
    <property type="term" value="C:ribosome"/>
    <property type="evidence" value="ECO:0007669"/>
    <property type="project" value="UniProtKB-KW"/>
</dbReference>
<dbReference type="AlphaFoldDB" id="A0A222UAC7"/>
<protein>
    <submittedName>
        <fullName evidence="1">Ribosomal protein S3</fullName>
    </submittedName>
</protein>
<accession>A0A222UAC7</accession>
<geneLocation type="mitochondrion" evidence="1"/>
<reference evidence="1" key="1">
    <citation type="submission" date="2016-12" db="EMBL/GenBank/DDBJ databases">
        <title>Hypogymnia vittata mitochonrial genome annotation.</title>
        <authorList>
            <person name="Theobald E.M."/>
            <person name="Keepers K.G."/>
            <person name="Pogoda C.S."/>
            <person name="Kane N.C."/>
            <person name="Lendermer J.C."/>
            <person name="Tripp E.A."/>
            <person name="Persinger J."/>
        </authorList>
    </citation>
    <scope>NUCLEOTIDE SEQUENCE</scope>
</reference>
<gene>
    <name evidence="1" type="primary">rps3</name>
</gene>
<name>A0A222UAC7_9LECA</name>
<keyword evidence="1" id="KW-0687">Ribonucleoprotein</keyword>